<accession>A0A1Y0Z8L1</accession>
<evidence type="ECO:0000256" key="1">
    <source>
        <dbReference type="SAM" id="MobiDB-lite"/>
    </source>
</evidence>
<reference evidence="2 3" key="1">
    <citation type="journal article" date="2015" name="Genome Announc.">
        <title>Complete Genome Sequence of Methylobacterium aquaticum Strain 22A, Isolated from Racomitrium japonicum Moss.</title>
        <authorList>
            <person name="Tani A."/>
            <person name="Ogura Y."/>
            <person name="Hayashi T."/>
            <person name="Kimbara K."/>
        </authorList>
    </citation>
    <scope>NUCLEOTIDE SEQUENCE [LARGE SCALE GENOMIC DNA]</scope>
    <source>
        <strain evidence="2 3">MA-22A</strain>
    </source>
</reference>
<dbReference type="KEGG" id="maqu:Maq22A_c27965"/>
<reference evidence="3" key="2">
    <citation type="submission" date="2015-01" db="EMBL/GenBank/DDBJ databases">
        <title>Complete genome sequence of Methylobacterium aquaticum strain 22A.</title>
        <authorList>
            <person name="Tani A."/>
            <person name="Ogura Y."/>
            <person name="Hayashi T."/>
        </authorList>
    </citation>
    <scope>NUCLEOTIDE SEQUENCE [LARGE SCALE GENOMIC DNA]</scope>
    <source>
        <strain evidence="3">MA-22A</strain>
    </source>
</reference>
<name>A0A1Y0Z8L1_9HYPH</name>
<sequence>MKCGSKTSTVGLRMADCSAPASACEWLLCTVRPRAMRKAPVTDRRSHNCSTGATAARDIRALIPPGLAKSLGRPDQPRLERVRHVEVFPGWPPCHPLAGALVQLSGDDVEGLGVGGRVSHRPVPASSCRAAHLRPATAPQAQASTRAEVRTR</sequence>
<feature type="region of interest" description="Disordered" evidence="1">
    <location>
        <begin position="133"/>
        <end position="152"/>
    </location>
</feature>
<organism evidence="2 3">
    <name type="scientific">Methylobacterium aquaticum</name>
    <dbReference type="NCBI Taxonomy" id="270351"/>
    <lineage>
        <taxon>Bacteria</taxon>
        <taxon>Pseudomonadati</taxon>
        <taxon>Pseudomonadota</taxon>
        <taxon>Alphaproteobacteria</taxon>
        <taxon>Hyphomicrobiales</taxon>
        <taxon>Methylobacteriaceae</taxon>
        <taxon>Methylobacterium</taxon>
    </lineage>
</organism>
<dbReference type="Proteomes" id="UP000061432">
    <property type="component" value="Chromosome"/>
</dbReference>
<proteinExistence type="predicted"/>
<protein>
    <submittedName>
        <fullName evidence="2">Uncharacterized protein</fullName>
    </submittedName>
</protein>
<gene>
    <name evidence="2" type="ORF">Maq22A_c27965</name>
</gene>
<evidence type="ECO:0000313" key="2">
    <source>
        <dbReference type="EMBL" id="BAR47099.1"/>
    </source>
</evidence>
<dbReference type="AlphaFoldDB" id="A0A1Y0Z8L1"/>
<evidence type="ECO:0000313" key="3">
    <source>
        <dbReference type="Proteomes" id="UP000061432"/>
    </source>
</evidence>
<dbReference type="EMBL" id="AP014704">
    <property type="protein sequence ID" value="BAR47099.1"/>
    <property type="molecule type" value="Genomic_DNA"/>
</dbReference>